<evidence type="ECO:0000259" key="2">
    <source>
        <dbReference type="Pfam" id="PF08327"/>
    </source>
</evidence>
<dbReference type="InterPro" id="IPR023393">
    <property type="entry name" value="START-like_dom_sf"/>
</dbReference>
<dbReference type="Gene3D" id="3.30.530.20">
    <property type="match status" value="1"/>
</dbReference>
<proteinExistence type="inferred from homology"/>
<dbReference type="SUPFAM" id="SSF55961">
    <property type="entry name" value="Bet v1-like"/>
    <property type="match status" value="1"/>
</dbReference>
<reference evidence="3 4" key="1">
    <citation type="submission" date="2021-08" db="EMBL/GenBank/DDBJ databases">
        <title>Complete genome sequence of Leptospira kobayashii strain E30.</title>
        <authorList>
            <person name="Nakao R."/>
            <person name="Nakamura S."/>
            <person name="Masuzawa T."/>
            <person name="Koizumi N."/>
        </authorList>
    </citation>
    <scope>NUCLEOTIDE SEQUENCE [LARGE SCALE GENOMIC DNA]</scope>
    <source>
        <strain evidence="3 4">E30</strain>
    </source>
</reference>
<name>A0ABM7US33_9LEPT</name>
<organism evidence="3 4">
    <name type="scientific">Leptospira kobayashii</name>
    <dbReference type="NCBI Taxonomy" id="1917830"/>
    <lineage>
        <taxon>Bacteria</taxon>
        <taxon>Pseudomonadati</taxon>
        <taxon>Spirochaetota</taxon>
        <taxon>Spirochaetia</taxon>
        <taxon>Leptospirales</taxon>
        <taxon>Leptospiraceae</taxon>
        <taxon>Leptospira</taxon>
    </lineage>
</organism>
<dbReference type="Pfam" id="PF08327">
    <property type="entry name" value="AHSA1"/>
    <property type="match status" value="1"/>
</dbReference>
<evidence type="ECO:0000313" key="4">
    <source>
        <dbReference type="Proteomes" id="UP000245263"/>
    </source>
</evidence>
<evidence type="ECO:0000313" key="3">
    <source>
        <dbReference type="EMBL" id="BDA78548.1"/>
    </source>
</evidence>
<accession>A0ABM7US33</accession>
<sequence length="163" mass="18480">MMNSGKLEITTPSDREMVMTRAFNAPRTLVFECYTKPELLKRWMTGPEGWSFVVCEVDLKVGGKFRFVWRNVRGTDMGMGGVYREIAVPERLVNTELFDEDWTGGETLTTLILTEQSGKTFLKSTTIYSSKEARDGALGTNMEQGMNASFDKLEILLENLEKN</sequence>
<evidence type="ECO:0000256" key="1">
    <source>
        <dbReference type="ARBA" id="ARBA00006817"/>
    </source>
</evidence>
<dbReference type="Proteomes" id="UP000245263">
    <property type="component" value="Chromosome 1"/>
</dbReference>
<dbReference type="InterPro" id="IPR013538">
    <property type="entry name" value="ASHA1/2-like_C"/>
</dbReference>
<protein>
    <submittedName>
        <fullName evidence="3">ATPase</fullName>
    </submittedName>
</protein>
<dbReference type="EMBL" id="AP025028">
    <property type="protein sequence ID" value="BDA78548.1"/>
    <property type="molecule type" value="Genomic_DNA"/>
</dbReference>
<gene>
    <name evidence="3" type="ORF">LPTSP3_g14780</name>
</gene>
<comment type="similarity">
    <text evidence="1">Belongs to the AHA1 family.</text>
</comment>
<feature type="domain" description="Activator of Hsp90 ATPase homologue 1/2-like C-terminal" evidence="2">
    <location>
        <begin position="24"/>
        <end position="158"/>
    </location>
</feature>
<keyword evidence="4" id="KW-1185">Reference proteome</keyword>
<dbReference type="CDD" id="cd07826">
    <property type="entry name" value="SRPBCC_CalC_Aha1-like_9"/>
    <property type="match status" value="1"/>
</dbReference>
<dbReference type="RefSeq" id="WP_109018966.1">
    <property type="nucleotide sequence ID" value="NZ_AP025028.1"/>
</dbReference>